<dbReference type="Proteomes" id="UP000053105">
    <property type="component" value="Unassembled WGS sequence"/>
</dbReference>
<evidence type="ECO:0000313" key="1">
    <source>
        <dbReference type="EMBL" id="KOX76915.1"/>
    </source>
</evidence>
<accession>A0A0M9A492</accession>
<reference evidence="1 2" key="1">
    <citation type="submission" date="2015-07" db="EMBL/GenBank/DDBJ databases">
        <title>The genome of Melipona quadrifasciata.</title>
        <authorList>
            <person name="Pan H."/>
            <person name="Kapheim K."/>
        </authorList>
    </citation>
    <scope>NUCLEOTIDE SEQUENCE [LARGE SCALE GENOMIC DNA]</scope>
    <source>
        <strain evidence="1">0111107301</strain>
        <tissue evidence="1">Whole body</tissue>
    </source>
</reference>
<evidence type="ECO:0000313" key="2">
    <source>
        <dbReference type="Proteomes" id="UP000053105"/>
    </source>
</evidence>
<sequence>MESPQPVGWLSREQPKCETIRDENCNGAVLGAFDDNPGRSILLSRLLLTRNTQNYHFQQNGLQPEIFVHCPFHEICGYRLDGCAAVQVDSSFTKMDRPKGTNTLAIKIARSRDVGFF</sequence>
<name>A0A0M9A492_9HYME</name>
<organism evidence="1 2">
    <name type="scientific">Melipona quadrifasciata</name>
    <dbReference type="NCBI Taxonomy" id="166423"/>
    <lineage>
        <taxon>Eukaryota</taxon>
        <taxon>Metazoa</taxon>
        <taxon>Ecdysozoa</taxon>
        <taxon>Arthropoda</taxon>
        <taxon>Hexapoda</taxon>
        <taxon>Insecta</taxon>
        <taxon>Pterygota</taxon>
        <taxon>Neoptera</taxon>
        <taxon>Endopterygota</taxon>
        <taxon>Hymenoptera</taxon>
        <taxon>Apocrita</taxon>
        <taxon>Aculeata</taxon>
        <taxon>Apoidea</taxon>
        <taxon>Anthophila</taxon>
        <taxon>Apidae</taxon>
        <taxon>Melipona</taxon>
    </lineage>
</organism>
<dbReference type="EMBL" id="KQ435737">
    <property type="protein sequence ID" value="KOX76915.1"/>
    <property type="molecule type" value="Genomic_DNA"/>
</dbReference>
<protein>
    <submittedName>
        <fullName evidence="1">Uncharacterized protein</fullName>
    </submittedName>
</protein>
<proteinExistence type="predicted"/>
<gene>
    <name evidence="1" type="ORF">WN51_10771</name>
</gene>
<dbReference type="AlphaFoldDB" id="A0A0M9A492"/>
<keyword evidence="2" id="KW-1185">Reference proteome</keyword>